<dbReference type="SMART" id="SM00194">
    <property type="entry name" value="PTPc"/>
    <property type="match status" value="1"/>
</dbReference>
<comment type="similarity">
    <text evidence="1">Belongs to the protein-tyrosine phosphatase family. Non-receptor class subfamily.</text>
</comment>
<dbReference type="InterPro" id="IPR036873">
    <property type="entry name" value="Rhodanese-like_dom_sf"/>
</dbReference>
<dbReference type="InterPro" id="IPR000242">
    <property type="entry name" value="PTP_cat"/>
</dbReference>
<dbReference type="InterPro" id="IPR016130">
    <property type="entry name" value="Tyr_Pase_AS"/>
</dbReference>
<feature type="domain" description="Tyrosine-protein phosphatase" evidence="4">
    <location>
        <begin position="529"/>
        <end position="843"/>
    </location>
</feature>
<dbReference type="InterPro" id="IPR001763">
    <property type="entry name" value="Rhodanese-like_dom"/>
</dbReference>
<dbReference type="Proteomes" id="UP001623330">
    <property type="component" value="Unassembled WGS sequence"/>
</dbReference>
<evidence type="ECO:0000313" key="7">
    <source>
        <dbReference type="EMBL" id="KAL3232918.1"/>
    </source>
</evidence>
<dbReference type="InterPro" id="IPR050348">
    <property type="entry name" value="Protein-Tyr_Phosphatase"/>
</dbReference>
<dbReference type="PROSITE" id="PS00383">
    <property type="entry name" value="TYR_PHOSPHATASE_1"/>
    <property type="match status" value="1"/>
</dbReference>
<proteinExistence type="inferred from homology"/>
<accession>A0ABR4NW35</accession>
<evidence type="ECO:0000259" key="5">
    <source>
        <dbReference type="PROSITE" id="PS50056"/>
    </source>
</evidence>
<dbReference type="PANTHER" id="PTHR19134">
    <property type="entry name" value="RECEPTOR-TYPE TYROSINE-PROTEIN PHOSPHATASE"/>
    <property type="match status" value="1"/>
</dbReference>
<dbReference type="Pfam" id="PF00102">
    <property type="entry name" value="Y_phosphatase"/>
    <property type="match status" value="1"/>
</dbReference>
<comment type="caution">
    <text evidence="7">The sequence shown here is derived from an EMBL/GenBank/DDBJ whole genome shotgun (WGS) entry which is preliminary data.</text>
</comment>
<keyword evidence="8" id="KW-1185">Reference proteome</keyword>
<dbReference type="InterPro" id="IPR003595">
    <property type="entry name" value="Tyr_Pase_cat"/>
</dbReference>
<feature type="region of interest" description="Disordered" evidence="3">
    <location>
        <begin position="201"/>
        <end position="223"/>
    </location>
</feature>
<protein>
    <recommendedName>
        <fullName evidence="2">protein-tyrosine-phosphatase</fullName>
        <ecNumber evidence="2">3.1.3.48</ecNumber>
    </recommendedName>
</protein>
<dbReference type="InterPro" id="IPR029021">
    <property type="entry name" value="Prot-tyrosine_phosphatase-like"/>
</dbReference>
<evidence type="ECO:0000259" key="4">
    <source>
        <dbReference type="PROSITE" id="PS50055"/>
    </source>
</evidence>
<feature type="compositionally biased region" description="Polar residues" evidence="3">
    <location>
        <begin position="259"/>
        <end position="272"/>
    </location>
</feature>
<dbReference type="InterPro" id="IPR000387">
    <property type="entry name" value="Tyr_Pase_dom"/>
</dbReference>
<dbReference type="Gene3D" id="3.90.190.10">
    <property type="entry name" value="Protein tyrosine phosphatase superfamily"/>
    <property type="match status" value="1"/>
</dbReference>
<name>A0ABR4NW35_9SACH</name>
<dbReference type="PANTHER" id="PTHR19134:SF547">
    <property type="entry name" value="TYROSINE-PROTEIN PHOSPHATASE 3"/>
    <property type="match status" value="1"/>
</dbReference>
<dbReference type="SMART" id="SM00404">
    <property type="entry name" value="PTPc_motif"/>
    <property type="match status" value="1"/>
</dbReference>
<dbReference type="Gene3D" id="3.40.250.10">
    <property type="entry name" value="Rhodanese-like domain"/>
    <property type="match status" value="1"/>
</dbReference>
<dbReference type="PROSITE" id="PS50206">
    <property type="entry name" value="RHODANESE_3"/>
    <property type="match status" value="1"/>
</dbReference>
<dbReference type="CDD" id="cd18533">
    <property type="entry name" value="PTP_fungal"/>
    <property type="match status" value="1"/>
</dbReference>
<evidence type="ECO:0000313" key="8">
    <source>
        <dbReference type="Proteomes" id="UP001623330"/>
    </source>
</evidence>
<sequence length="890" mass="101191">MDENSPTKNGCDVESKWRPLRIPTLEIPCVRSPLVRSVTSPMFANCKQELHFSKPDGCMLVSAIEGERILQRKAIVLDLRTYSDYSKSSIRDSIHIGLPSTLLRRKKFDFERLLNNLPAEDRIVFEEKLDGGGKPLDFLIYDNTPKQTDDSLSLACYGISSKIIEAKKIDIRLSDCNIYILNVGYNQFQLMFPEDTVSTEAESSALPAQQQQQQPINRSNSGVDSPLGCTTDLFFPITSGAKGTDFIKQTINGVMLSPSLHSTGNKSPSIGGSSSHNNSMTNSNDLSLDSPVSTSSPISALFKFQLPSQQQLPATLFKIPQNEENMNLESYISAANLRENQEKLNMNNSSNKFHFHSFQFPKRSDSGLDPLCENSETDDGKDDLLTFQRKYNELCQTYDEDTLKKVIPKWFHELVVRSKVDIISQFQKLDFLEKRRLNKSISKHKSTKSAIATPSRAELSKMTPIDEKSSEVTRYHNEVSTLLKRKKSQKRSHSQPTILKSDWDCCLDLDDSEEDNAVEISSGLELGIKNRYKDIFPFENTRVKLKRRSVSSVPNSRDATPKHSRSSSLNDKLTILSLDSFDNYINANYVELPSLPDKISEKQLFLTRGHDQEYRNVRYIATQAPLKTTIMDFYTCILNNKVPIILSLTDTFENGIEKCAKYWADGIYDGLKVKLVEEIEVPKIHSTCNGSNAHEQDADIILRRINIEYDDMGNDYEVIQIQVRHWPDLGILTEPTNIIQAINIKNVILERLYEKGIFEQDFKPTILVHCSAGCGRTGTWCTIDTVITNLEVFEIIRKDVESQKKDISYDPISWTINMFRKQRISMVQNINQFLFVYDSLVCYFALCLNNFGKNDVSNESIKILHDQVAAMESIELFANKKKDEIVPVFI</sequence>
<dbReference type="PRINTS" id="PR00700">
    <property type="entry name" value="PRTYPHPHTASE"/>
</dbReference>
<dbReference type="PROSITE" id="PS50055">
    <property type="entry name" value="TYR_PHOSPHATASE_PTP"/>
    <property type="match status" value="1"/>
</dbReference>
<feature type="domain" description="Tyrosine specific protein phosphatases" evidence="5">
    <location>
        <begin position="749"/>
        <end position="834"/>
    </location>
</feature>
<feature type="region of interest" description="Disordered" evidence="3">
    <location>
        <begin position="547"/>
        <end position="567"/>
    </location>
</feature>
<feature type="domain" description="Rhodanese" evidence="6">
    <location>
        <begin position="70"/>
        <end position="197"/>
    </location>
</feature>
<evidence type="ECO:0000256" key="2">
    <source>
        <dbReference type="ARBA" id="ARBA00013064"/>
    </source>
</evidence>
<feature type="region of interest" description="Disordered" evidence="3">
    <location>
        <begin position="258"/>
        <end position="291"/>
    </location>
</feature>
<gene>
    <name evidence="7" type="ORF">RNJ44_04834</name>
</gene>
<dbReference type="EC" id="3.1.3.48" evidence="2"/>
<evidence type="ECO:0000256" key="1">
    <source>
        <dbReference type="ARBA" id="ARBA00009649"/>
    </source>
</evidence>
<feature type="compositionally biased region" description="Low complexity" evidence="3">
    <location>
        <begin position="273"/>
        <end position="284"/>
    </location>
</feature>
<dbReference type="SUPFAM" id="SSF52799">
    <property type="entry name" value="(Phosphotyrosine protein) phosphatases II"/>
    <property type="match status" value="1"/>
</dbReference>
<dbReference type="EMBL" id="JBEVYD010000005">
    <property type="protein sequence ID" value="KAL3232918.1"/>
    <property type="molecule type" value="Genomic_DNA"/>
</dbReference>
<dbReference type="PROSITE" id="PS50056">
    <property type="entry name" value="TYR_PHOSPHATASE_2"/>
    <property type="match status" value="1"/>
</dbReference>
<dbReference type="SUPFAM" id="SSF52821">
    <property type="entry name" value="Rhodanese/Cell cycle control phosphatase"/>
    <property type="match status" value="1"/>
</dbReference>
<evidence type="ECO:0000256" key="3">
    <source>
        <dbReference type="SAM" id="MobiDB-lite"/>
    </source>
</evidence>
<evidence type="ECO:0000259" key="6">
    <source>
        <dbReference type="PROSITE" id="PS50206"/>
    </source>
</evidence>
<reference evidence="7 8" key="1">
    <citation type="submission" date="2024-05" db="EMBL/GenBank/DDBJ databases">
        <title>Long read based assembly of the Candida bracarensis genome reveals expanded adhesin content.</title>
        <authorList>
            <person name="Marcet-Houben M."/>
            <person name="Ksiezopolska E."/>
            <person name="Gabaldon T."/>
        </authorList>
    </citation>
    <scope>NUCLEOTIDE SEQUENCE [LARGE SCALE GENOMIC DNA]</scope>
    <source>
        <strain evidence="7 8">CBM6</strain>
    </source>
</reference>
<organism evidence="7 8">
    <name type="scientific">Nakaseomyces bracarensis</name>
    <dbReference type="NCBI Taxonomy" id="273131"/>
    <lineage>
        <taxon>Eukaryota</taxon>
        <taxon>Fungi</taxon>
        <taxon>Dikarya</taxon>
        <taxon>Ascomycota</taxon>
        <taxon>Saccharomycotina</taxon>
        <taxon>Saccharomycetes</taxon>
        <taxon>Saccharomycetales</taxon>
        <taxon>Saccharomycetaceae</taxon>
        <taxon>Nakaseomyces</taxon>
    </lineage>
</organism>